<dbReference type="Proteomes" id="UP001233172">
    <property type="component" value="Unassembled WGS sequence"/>
</dbReference>
<proteinExistence type="predicted"/>
<dbReference type="EMBL" id="JASAOG010000005">
    <property type="protein sequence ID" value="KAK0068544.1"/>
    <property type="molecule type" value="Genomic_DNA"/>
</dbReference>
<evidence type="ECO:0000313" key="2">
    <source>
        <dbReference type="Proteomes" id="UP001233172"/>
    </source>
</evidence>
<keyword evidence="2" id="KW-1185">Reference proteome</keyword>
<comment type="caution">
    <text evidence="1">The sequence shown here is derived from an EMBL/GenBank/DDBJ whole genome shotgun (WGS) entry which is preliminary data.</text>
</comment>
<evidence type="ECO:0000313" key="1">
    <source>
        <dbReference type="EMBL" id="KAK0068544.1"/>
    </source>
</evidence>
<protein>
    <submittedName>
        <fullName evidence="1">Uncharacterized protein</fullName>
    </submittedName>
</protein>
<reference evidence="1" key="2">
    <citation type="submission" date="2023-04" db="EMBL/GenBank/DDBJ databases">
        <authorList>
            <person name="Bu L."/>
            <person name="Lu L."/>
            <person name="Laidemitt M.R."/>
            <person name="Zhang S.M."/>
            <person name="Mutuku M."/>
            <person name="Mkoji G."/>
            <person name="Steinauer M."/>
            <person name="Loker E.S."/>
        </authorList>
    </citation>
    <scope>NUCLEOTIDE SEQUENCE</scope>
    <source>
        <strain evidence="1">KasaAsao</strain>
        <tissue evidence="1">Whole Snail</tissue>
    </source>
</reference>
<sequence length="56" mass="6281">MYTSVSTSAFSPTFFTSAMMSNIYFPPGYALNQRETLRHWVQLIASCLVVTSSARI</sequence>
<reference evidence="1" key="1">
    <citation type="journal article" date="2023" name="PLoS Negl. Trop. Dis.">
        <title>A genome sequence for Biomphalaria pfeifferi, the major vector snail for the human-infecting parasite Schistosoma mansoni.</title>
        <authorList>
            <person name="Bu L."/>
            <person name="Lu L."/>
            <person name="Laidemitt M.R."/>
            <person name="Zhang S.M."/>
            <person name="Mutuku M."/>
            <person name="Mkoji G."/>
            <person name="Steinauer M."/>
            <person name="Loker E.S."/>
        </authorList>
    </citation>
    <scope>NUCLEOTIDE SEQUENCE</scope>
    <source>
        <strain evidence="1">KasaAsao</strain>
    </source>
</reference>
<organism evidence="1 2">
    <name type="scientific">Biomphalaria pfeifferi</name>
    <name type="common">Bloodfluke planorb</name>
    <name type="synonym">Freshwater snail</name>
    <dbReference type="NCBI Taxonomy" id="112525"/>
    <lineage>
        <taxon>Eukaryota</taxon>
        <taxon>Metazoa</taxon>
        <taxon>Spiralia</taxon>
        <taxon>Lophotrochozoa</taxon>
        <taxon>Mollusca</taxon>
        <taxon>Gastropoda</taxon>
        <taxon>Heterobranchia</taxon>
        <taxon>Euthyneura</taxon>
        <taxon>Panpulmonata</taxon>
        <taxon>Hygrophila</taxon>
        <taxon>Lymnaeoidea</taxon>
        <taxon>Planorbidae</taxon>
        <taxon>Biomphalaria</taxon>
    </lineage>
</organism>
<dbReference type="AlphaFoldDB" id="A0AAD8CA68"/>
<accession>A0AAD8CA68</accession>
<feature type="non-terminal residue" evidence="1">
    <location>
        <position position="56"/>
    </location>
</feature>
<name>A0AAD8CA68_BIOPF</name>
<gene>
    <name evidence="1" type="ORF">Bpfe_002479</name>
</gene>